<evidence type="ECO:0000256" key="7">
    <source>
        <dbReference type="ARBA" id="ARBA00023136"/>
    </source>
</evidence>
<evidence type="ECO:0000256" key="10">
    <source>
        <dbReference type="SAM" id="Phobius"/>
    </source>
</evidence>
<dbReference type="AlphaFoldDB" id="A0A8K0GFE4"/>
<feature type="transmembrane region" description="Helical" evidence="10">
    <location>
        <begin position="49"/>
        <end position="66"/>
    </location>
</feature>
<comment type="caution">
    <text evidence="11">The sequence shown here is derived from an EMBL/GenBank/DDBJ whole genome shotgun (WGS) entry which is preliminary data.</text>
</comment>
<dbReference type="InterPro" id="IPR004117">
    <property type="entry name" value="7tm6_olfct_rcpt"/>
</dbReference>
<evidence type="ECO:0000313" key="11">
    <source>
        <dbReference type="EMBL" id="KAF2897106.1"/>
    </source>
</evidence>
<keyword evidence="3" id="KW-0716">Sensory transduction</keyword>
<evidence type="ECO:0000256" key="8">
    <source>
        <dbReference type="ARBA" id="ARBA00023170"/>
    </source>
</evidence>
<dbReference type="GO" id="GO:0007165">
    <property type="term" value="P:signal transduction"/>
    <property type="evidence" value="ECO:0007669"/>
    <property type="project" value="UniProtKB-KW"/>
</dbReference>
<evidence type="ECO:0000256" key="2">
    <source>
        <dbReference type="ARBA" id="ARBA00022475"/>
    </source>
</evidence>
<feature type="transmembrane region" description="Helical" evidence="10">
    <location>
        <begin position="199"/>
        <end position="223"/>
    </location>
</feature>
<evidence type="ECO:0000313" key="12">
    <source>
        <dbReference type="Proteomes" id="UP000801492"/>
    </source>
</evidence>
<dbReference type="GO" id="GO:0005886">
    <property type="term" value="C:plasma membrane"/>
    <property type="evidence" value="ECO:0007669"/>
    <property type="project" value="UniProtKB-SubCell"/>
</dbReference>
<evidence type="ECO:0000256" key="6">
    <source>
        <dbReference type="ARBA" id="ARBA00022989"/>
    </source>
</evidence>
<keyword evidence="8" id="KW-0675">Receptor</keyword>
<keyword evidence="6 10" id="KW-1133">Transmembrane helix</keyword>
<keyword evidence="5" id="KW-0552">Olfaction</keyword>
<organism evidence="11 12">
    <name type="scientific">Ignelater luminosus</name>
    <name type="common">Cucubano</name>
    <name type="synonym">Pyrophorus luminosus</name>
    <dbReference type="NCBI Taxonomy" id="2038154"/>
    <lineage>
        <taxon>Eukaryota</taxon>
        <taxon>Metazoa</taxon>
        <taxon>Ecdysozoa</taxon>
        <taxon>Arthropoda</taxon>
        <taxon>Hexapoda</taxon>
        <taxon>Insecta</taxon>
        <taxon>Pterygota</taxon>
        <taxon>Neoptera</taxon>
        <taxon>Endopterygota</taxon>
        <taxon>Coleoptera</taxon>
        <taxon>Polyphaga</taxon>
        <taxon>Elateriformia</taxon>
        <taxon>Elateroidea</taxon>
        <taxon>Elateridae</taxon>
        <taxon>Agrypninae</taxon>
        <taxon>Pyrophorini</taxon>
        <taxon>Ignelater</taxon>
    </lineage>
</organism>
<dbReference type="EMBL" id="VTPC01004472">
    <property type="protein sequence ID" value="KAF2897106.1"/>
    <property type="molecule type" value="Genomic_DNA"/>
</dbReference>
<dbReference type="Proteomes" id="UP000801492">
    <property type="component" value="Unassembled WGS sequence"/>
</dbReference>
<keyword evidence="7 10" id="KW-0472">Membrane</keyword>
<dbReference type="GO" id="GO:0005549">
    <property type="term" value="F:odorant binding"/>
    <property type="evidence" value="ECO:0007669"/>
    <property type="project" value="InterPro"/>
</dbReference>
<evidence type="ECO:0000256" key="3">
    <source>
        <dbReference type="ARBA" id="ARBA00022606"/>
    </source>
</evidence>
<dbReference type="PANTHER" id="PTHR21137">
    <property type="entry name" value="ODORANT RECEPTOR"/>
    <property type="match status" value="1"/>
</dbReference>
<dbReference type="PANTHER" id="PTHR21137:SF35">
    <property type="entry name" value="ODORANT RECEPTOR 19A-RELATED"/>
    <property type="match status" value="1"/>
</dbReference>
<dbReference type="Pfam" id="PF02949">
    <property type="entry name" value="7tm_6"/>
    <property type="match status" value="1"/>
</dbReference>
<evidence type="ECO:0000256" key="4">
    <source>
        <dbReference type="ARBA" id="ARBA00022692"/>
    </source>
</evidence>
<sequence>MYFLTGIFKTLVVRQRRLQIGKLFKTLEQEPFLPNPERGGEGEEKLTKAYWSAAVSAVALAIGVTVTKRFRSDDYHDWEFPYGPVETFNATYSPNYEIIVAYQITNMAFLATYFSTTDLIAAAVLVHVTYQFRILQHNIKNIVKLGYKEMSKNSLTMDKIDSSHIDASLIPWKYLKKSLTDVIQYHLAIISVVDELENVFSGLFLVAFISSLGMIALMLYHILLLPLNDTRTFPAVVELLCANLQTLVICYWGEQVLNESQLVGDSVFETNFFGADTRGNREDPNILDLSNNQRPQTELQSNEEGLGTNFLLIVGRVQKV</sequence>
<accession>A0A8K0GFE4</accession>
<keyword evidence="9" id="KW-0807">Transducer</keyword>
<dbReference type="OrthoDB" id="6661390at2759"/>
<reference evidence="11" key="1">
    <citation type="submission" date="2019-08" db="EMBL/GenBank/DDBJ databases">
        <title>The genome of the North American firefly Photinus pyralis.</title>
        <authorList>
            <consortium name="Photinus pyralis genome working group"/>
            <person name="Fallon T.R."/>
            <person name="Sander Lower S.E."/>
            <person name="Weng J.-K."/>
        </authorList>
    </citation>
    <scope>NUCLEOTIDE SEQUENCE</scope>
    <source>
        <strain evidence="11">TRF0915ILg1</strain>
        <tissue evidence="11">Whole body</tissue>
    </source>
</reference>
<keyword evidence="4 10" id="KW-0812">Transmembrane</keyword>
<evidence type="ECO:0000256" key="5">
    <source>
        <dbReference type="ARBA" id="ARBA00022725"/>
    </source>
</evidence>
<comment type="subcellular location">
    <subcellularLocation>
        <location evidence="1">Cell membrane</location>
        <topology evidence="1">Multi-pass membrane protein</topology>
    </subcellularLocation>
</comment>
<keyword evidence="2" id="KW-1003">Cell membrane</keyword>
<name>A0A8K0GFE4_IGNLU</name>
<dbReference type="GO" id="GO:0004984">
    <property type="term" value="F:olfactory receptor activity"/>
    <property type="evidence" value="ECO:0007669"/>
    <property type="project" value="InterPro"/>
</dbReference>
<keyword evidence="12" id="KW-1185">Reference proteome</keyword>
<evidence type="ECO:0000256" key="1">
    <source>
        <dbReference type="ARBA" id="ARBA00004651"/>
    </source>
</evidence>
<protein>
    <submittedName>
        <fullName evidence="11">Uncharacterized protein</fullName>
    </submittedName>
</protein>
<gene>
    <name evidence="11" type="ORF">ILUMI_09070</name>
</gene>
<proteinExistence type="predicted"/>
<evidence type="ECO:0000256" key="9">
    <source>
        <dbReference type="ARBA" id="ARBA00023224"/>
    </source>
</evidence>